<keyword evidence="4" id="KW-1185">Reference proteome</keyword>
<sequence>MKTKMPITWLAAGLLSAATMGSAWAEYPERPVTMIVAYSAGGGTDVAARTLAPYIEEHLGQSITVLNRPGAGGEIGFTALAQADPDGYTFGFINIPNMLAIPIQREARYSLEDIDPVAQIVYDAGALSVRSDSDITSLEELVAEAKANPGTVTYGTTGIGSDDHLAVLSFERKAGIELRHIPFPGAADLRAATLGGHITMASMNISESVDDMEAGNLHILGQMAEERWENAPEVPTFQELGYDVVMGSHRGIGAPAGMPEAVFETLSGAVTKAVADPEFQEKSMQQGLPLAFQGPEAFGSQLETLNAELKELWEEQPWSQNQ</sequence>
<evidence type="ECO:0000313" key="4">
    <source>
        <dbReference type="Proteomes" id="UP000437638"/>
    </source>
</evidence>
<dbReference type="PIRSF" id="PIRSF017082">
    <property type="entry name" value="YflP"/>
    <property type="match status" value="1"/>
</dbReference>
<dbReference type="Gene3D" id="3.40.190.10">
    <property type="entry name" value="Periplasmic binding protein-like II"/>
    <property type="match status" value="1"/>
</dbReference>
<proteinExistence type="inferred from homology"/>
<protein>
    <submittedName>
        <fullName evidence="3">Tripartite tricarboxylate transporter substrate binding protein</fullName>
    </submittedName>
</protein>
<evidence type="ECO:0000256" key="1">
    <source>
        <dbReference type="ARBA" id="ARBA00006987"/>
    </source>
</evidence>
<feature type="signal peptide" evidence="2">
    <location>
        <begin position="1"/>
        <end position="25"/>
    </location>
</feature>
<dbReference type="InterPro" id="IPR005064">
    <property type="entry name" value="BUG"/>
</dbReference>
<dbReference type="InterPro" id="IPR042100">
    <property type="entry name" value="Bug_dom1"/>
</dbReference>
<dbReference type="PANTHER" id="PTHR42928:SF5">
    <property type="entry name" value="BLR1237 PROTEIN"/>
    <property type="match status" value="1"/>
</dbReference>
<dbReference type="PANTHER" id="PTHR42928">
    <property type="entry name" value="TRICARBOXYLATE-BINDING PROTEIN"/>
    <property type="match status" value="1"/>
</dbReference>
<evidence type="ECO:0000256" key="2">
    <source>
        <dbReference type="SAM" id="SignalP"/>
    </source>
</evidence>
<feature type="chain" id="PRO_5031519452" evidence="2">
    <location>
        <begin position="26"/>
        <end position="322"/>
    </location>
</feature>
<name>A0A7X3KP16_9GAMM</name>
<organism evidence="3 4">
    <name type="scientific">Vreelandella zhuhanensis</name>
    <dbReference type="NCBI Taxonomy" id="2684210"/>
    <lineage>
        <taxon>Bacteria</taxon>
        <taxon>Pseudomonadati</taxon>
        <taxon>Pseudomonadota</taxon>
        <taxon>Gammaproteobacteria</taxon>
        <taxon>Oceanospirillales</taxon>
        <taxon>Halomonadaceae</taxon>
        <taxon>Vreelandella</taxon>
    </lineage>
</organism>
<dbReference type="Pfam" id="PF03401">
    <property type="entry name" value="TctC"/>
    <property type="match status" value="1"/>
</dbReference>
<dbReference type="Gene3D" id="3.40.190.150">
    <property type="entry name" value="Bordetella uptake gene, domain 1"/>
    <property type="match status" value="1"/>
</dbReference>
<accession>A0A7X3KP16</accession>
<dbReference type="RefSeq" id="WP_160417216.1">
    <property type="nucleotide sequence ID" value="NZ_WTKP01000001.1"/>
</dbReference>
<keyword evidence="2" id="KW-0732">Signal</keyword>
<gene>
    <name evidence="3" type="ORF">GPM19_02215</name>
</gene>
<dbReference type="AlphaFoldDB" id="A0A7X3KP16"/>
<reference evidence="3 4" key="1">
    <citation type="submission" date="2019-12" db="EMBL/GenBank/DDBJ databases">
        <title>Halomonas rutogse sp. nov. isolated from two lakes on Tibetan Plateau.</title>
        <authorList>
            <person name="Gao P."/>
        </authorList>
    </citation>
    <scope>NUCLEOTIDE SEQUENCE [LARGE SCALE GENOMIC DNA]</scope>
    <source>
        <strain evidence="3 4">ZH2S</strain>
    </source>
</reference>
<dbReference type="Proteomes" id="UP000437638">
    <property type="component" value="Unassembled WGS sequence"/>
</dbReference>
<comment type="caution">
    <text evidence="3">The sequence shown here is derived from an EMBL/GenBank/DDBJ whole genome shotgun (WGS) entry which is preliminary data.</text>
</comment>
<comment type="similarity">
    <text evidence="1">Belongs to the UPF0065 (bug) family.</text>
</comment>
<evidence type="ECO:0000313" key="3">
    <source>
        <dbReference type="EMBL" id="MWJ27029.1"/>
    </source>
</evidence>
<dbReference type="EMBL" id="WTKP01000001">
    <property type="protein sequence ID" value="MWJ27029.1"/>
    <property type="molecule type" value="Genomic_DNA"/>
</dbReference>
<dbReference type="CDD" id="cd07012">
    <property type="entry name" value="PBP2_Bug_TTT"/>
    <property type="match status" value="1"/>
</dbReference>